<dbReference type="Gene3D" id="3.30.460.10">
    <property type="entry name" value="Beta Polymerase, domain 2"/>
    <property type="match status" value="1"/>
</dbReference>
<reference evidence="1" key="2">
    <citation type="submission" date="2020-09" db="EMBL/GenBank/DDBJ databases">
        <authorList>
            <person name="Sun Q."/>
            <person name="Ohkuma M."/>
        </authorList>
    </citation>
    <scope>NUCLEOTIDE SEQUENCE</scope>
    <source>
        <strain evidence="1">JCM 4714</strain>
    </source>
</reference>
<dbReference type="InterPro" id="IPR043519">
    <property type="entry name" value="NT_sf"/>
</dbReference>
<dbReference type="EMBL" id="BMVG01000036">
    <property type="protein sequence ID" value="GHE12828.1"/>
    <property type="molecule type" value="Genomic_DNA"/>
</dbReference>
<evidence type="ECO:0000313" key="2">
    <source>
        <dbReference type="Proteomes" id="UP000655443"/>
    </source>
</evidence>
<accession>A0A918YQE6</accession>
<dbReference type="AlphaFoldDB" id="A0A918YQE6"/>
<comment type="caution">
    <text evidence="1">The sequence shown here is derived from an EMBL/GenBank/DDBJ whole genome shotgun (WGS) entry which is preliminary data.</text>
</comment>
<evidence type="ECO:0000313" key="1">
    <source>
        <dbReference type="EMBL" id="GHE12828.1"/>
    </source>
</evidence>
<gene>
    <name evidence="1" type="ORF">GCM10010339_77770</name>
</gene>
<reference evidence="1" key="1">
    <citation type="journal article" date="2014" name="Int. J. Syst. Evol. Microbiol.">
        <title>Complete genome sequence of Corynebacterium casei LMG S-19264T (=DSM 44701T), isolated from a smear-ripened cheese.</title>
        <authorList>
            <consortium name="US DOE Joint Genome Institute (JGI-PGF)"/>
            <person name="Walter F."/>
            <person name="Albersmeier A."/>
            <person name="Kalinowski J."/>
            <person name="Ruckert C."/>
        </authorList>
    </citation>
    <scope>NUCLEOTIDE SEQUENCE</scope>
    <source>
        <strain evidence="1">JCM 4714</strain>
    </source>
</reference>
<protein>
    <submittedName>
        <fullName evidence="1">Uncharacterized protein</fullName>
    </submittedName>
</protein>
<organism evidence="1 2">
    <name type="scientific">Streptomyces alanosinicus</name>
    <dbReference type="NCBI Taxonomy" id="68171"/>
    <lineage>
        <taxon>Bacteria</taxon>
        <taxon>Bacillati</taxon>
        <taxon>Actinomycetota</taxon>
        <taxon>Actinomycetes</taxon>
        <taxon>Kitasatosporales</taxon>
        <taxon>Streptomycetaceae</taxon>
        <taxon>Streptomyces</taxon>
    </lineage>
</organism>
<name>A0A918YQE6_9ACTN</name>
<proteinExistence type="predicted"/>
<dbReference type="RefSeq" id="WP_189958315.1">
    <property type="nucleotide sequence ID" value="NZ_BMVG01000036.1"/>
</dbReference>
<keyword evidence="2" id="KW-1185">Reference proteome</keyword>
<dbReference type="Proteomes" id="UP000655443">
    <property type="component" value="Unassembled WGS sequence"/>
</dbReference>
<sequence length="259" mass="28255">MSHSQLPAVGWQHTLASALTGFASRDERILDIRVHGSTADCGETLDQWSDLDLMITTSEPLAVAEDLAQEIAEHHAPVFASNQSGDTDRHTRRLVLCDLRRLDLTFVAASPRGAPKAVTAPPPDVRGLIDPLVNDFRFDAVLAVCKAARHDVLIGAHLTLGLARHILVAAMVLRDRSKGTTHHRHGDTRYDTWATRLAAAPPPYDPVAIASAIRYYTVALRDLLTEHGVHSRLDNGPLLALLDTVDDHTFSSPSTLRAE</sequence>
<dbReference type="SUPFAM" id="SSF81301">
    <property type="entry name" value="Nucleotidyltransferase"/>
    <property type="match status" value="1"/>
</dbReference>